<sequence length="286" mass="33284">MSDIHIVAWDEESHVRFSRALDDYLSLEEPPDYIVLNGDLTDGHEEDYKALHELLHRRELLPPVFVTNGNHEFYSMWHNSKREMVKETFPNGGSTEQAMALFTTEMGLSCSYYDAWVDGYHLIFLSGEVYRDRMPDIGEDAWISEEQFMWLSRVLMPHREMGQEQPLFVFLHQPLPNTVAGSFCPTERGVVQHQRLKSLLEQYPQIIFFSGHTHVELSASSIYKEDIIGYMGTSSVRRPYCEDLYPIDGPASESVWVEVGLGKVVLQGRRHDTQVWMENVRFERKY</sequence>
<dbReference type="InterPro" id="IPR029052">
    <property type="entry name" value="Metallo-depent_PP-like"/>
</dbReference>
<dbReference type="Proteomes" id="UP000190188">
    <property type="component" value="Unassembled WGS sequence"/>
</dbReference>
<protein>
    <recommendedName>
        <fullName evidence="1">Calcineurin-like phosphoesterase domain-containing protein</fullName>
    </recommendedName>
</protein>
<gene>
    <name evidence="2" type="ORF">BVG16_07350</name>
</gene>
<dbReference type="AlphaFoldDB" id="A0A1T2XLA6"/>
<proteinExistence type="predicted"/>
<dbReference type="PANTHER" id="PTHR43143">
    <property type="entry name" value="METALLOPHOSPHOESTERASE, CALCINEURIN SUPERFAMILY"/>
    <property type="match status" value="1"/>
</dbReference>
<evidence type="ECO:0000313" key="2">
    <source>
        <dbReference type="EMBL" id="OPA80647.1"/>
    </source>
</evidence>
<organism evidence="2 3">
    <name type="scientific">Paenibacillus selenitireducens</name>
    <dbReference type="NCBI Taxonomy" id="1324314"/>
    <lineage>
        <taxon>Bacteria</taxon>
        <taxon>Bacillati</taxon>
        <taxon>Bacillota</taxon>
        <taxon>Bacilli</taxon>
        <taxon>Bacillales</taxon>
        <taxon>Paenibacillaceae</taxon>
        <taxon>Paenibacillus</taxon>
    </lineage>
</organism>
<dbReference type="InterPro" id="IPR004843">
    <property type="entry name" value="Calcineurin-like_PHP"/>
</dbReference>
<dbReference type="Gene3D" id="3.60.21.10">
    <property type="match status" value="1"/>
</dbReference>
<dbReference type="SUPFAM" id="SSF56300">
    <property type="entry name" value="Metallo-dependent phosphatases"/>
    <property type="match status" value="1"/>
</dbReference>
<accession>A0A1T2XLA6</accession>
<dbReference type="OrthoDB" id="5505563at2"/>
<evidence type="ECO:0000313" key="3">
    <source>
        <dbReference type="Proteomes" id="UP000190188"/>
    </source>
</evidence>
<feature type="domain" description="Calcineurin-like phosphoesterase" evidence="1">
    <location>
        <begin position="1"/>
        <end position="215"/>
    </location>
</feature>
<name>A0A1T2XLA6_9BACL</name>
<dbReference type="GO" id="GO:0016787">
    <property type="term" value="F:hydrolase activity"/>
    <property type="evidence" value="ECO:0007669"/>
    <property type="project" value="InterPro"/>
</dbReference>
<dbReference type="EMBL" id="MSZX01000002">
    <property type="protein sequence ID" value="OPA80647.1"/>
    <property type="molecule type" value="Genomic_DNA"/>
</dbReference>
<dbReference type="PANTHER" id="PTHR43143:SF1">
    <property type="entry name" value="SERINE_THREONINE-PROTEIN PHOSPHATASE CPPED1"/>
    <property type="match status" value="1"/>
</dbReference>
<dbReference type="Pfam" id="PF00149">
    <property type="entry name" value="Metallophos"/>
    <property type="match status" value="1"/>
</dbReference>
<reference evidence="2 3" key="1">
    <citation type="submission" date="2017-01" db="EMBL/GenBank/DDBJ databases">
        <title>Genome analysis of Paenibacillus selenitrireducens ES3-24.</title>
        <authorList>
            <person name="Xu D."/>
            <person name="Yao R."/>
            <person name="Zheng S."/>
        </authorList>
    </citation>
    <scope>NUCLEOTIDE SEQUENCE [LARGE SCALE GENOMIC DNA]</scope>
    <source>
        <strain evidence="2 3">ES3-24</strain>
    </source>
</reference>
<comment type="caution">
    <text evidence="2">The sequence shown here is derived from an EMBL/GenBank/DDBJ whole genome shotgun (WGS) entry which is preliminary data.</text>
</comment>
<evidence type="ECO:0000259" key="1">
    <source>
        <dbReference type="Pfam" id="PF00149"/>
    </source>
</evidence>
<keyword evidence="3" id="KW-1185">Reference proteome</keyword>
<dbReference type="STRING" id="1324314.BVG16_07350"/>
<dbReference type="InterPro" id="IPR051918">
    <property type="entry name" value="STPP_CPPED1"/>
</dbReference>